<comment type="cofactor">
    <cofactor evidence="3">
        <name>Mg(2+)</name>
        <dbReference type="ChEBI" id="CHEBI:18420"/>
    </cofactor>
</comment>
<comment type="similarity">
    <text evidence="3 4">In the N-terminal section; belongs to the HFCD (homo-oligomeric flavin containing Cys decarboxylase) superfamily.</text>
</comment>
<reference evidence="7 8" key="1">
    <citation type="journal article" date="2011" name="ISME J.">
        <title>Community ecology of hot spring cyanobacterial mats: predominant populations and their functional potential.</title>
        <authorList>
            <person name="Klatt C.G."/>
            <person name="Wood J.M."/>
            <person name="Rusch D.B."/>
            <person name="Bateson M.M."/>
            <person name="Hamamura N."/>
            <person name="Heidelberg J.F."/>
            <person name="Grossman A.R."/>
            <person name="Bhaya D."/>
            <person name="Cohan F.M."/>
            <person name="Kuhl M."/>
            <person name="Bryant D.A."/>
            <person name="Ward D.M."/>
        </authorList>
    </citation>
    <scope>NUCLEOTIDE SEQUENCE [LARGE SCALE GENOMIC DNA]</scope>
    <source>
        <strain evidence="7">OS</strain>
    </source>
</reference>
<feature type="binding site" evidence="3">
    <location>
        <position position="344"/>
    </location>
    <ligand>
        <name>CTP</name>
        <dbReference type="ChEBI" id="CHEBI:37563"/>
    </ligand>
</feature>
<comment type="cofactor">
    <cofactor evidence="3">
        <name>FMN</name>
        <dbReference type="ChEBI" id="CHEBI:58210"/>
    </cofactor>
    <text evidence="3">Binds 1 FMN per subunit.</text>
</comment>
<accession>A0A395LWS6</accession>
<feature type="region of interest" description="Phosphopantothenate--cysteine ligase" evidence="3">
    <location>
        <begin position="193"/>
        <end position="403"/>
    </location>
</feature>
<feature type="binding site" evidence="3">
    <location>
        <position position="291"/>
    </location>
    <ligand>
        <name>CTP</name>
        <dbReference type="ChEBI" id="CHEBI:37563"/>
    </ligand>
</feature>
<keyword evidence="1 3" id="KW-0210">Decarboxylase</keyword>
<dbReference type="PANTHER" id="PTHR14359">
    <property type="entry name" value="HOMO-OLIGOMERIC FLAVIN CONTAINING CYS DECARBOXYLASE FAMILY"/>
    <property type="match status" value="1"/>
</dbReference>
<keyword evidence="3" id="KW-0479">Metal-binding</keyword>
<dbReference type="InterPro" id="IPR007085">
    <property type="entry name" value="DNA/pantothenate-metab_flavo_C"/>
</dbReference>
<keyword evidence="3" id="KW-0511">Multifunctional enzyme</keyword>
<sequence>MQGKHIVLGISGGIAAYKMPLLVRLLKKAGAEVQVVLTPSAKAFVTPIVLEALSQRKVLCEIFPEHDEKTDWTAHIHLGEWADALVVAPATAHTLAKLANGFSDDMLSVIFLALRPDKPRLIFPSMDGEMFNSPAVQRNLAQLSRDGCLIIEPEVGELASGLVGKGRLPEPETIFQHIEQTFRSRRWLEGKCVVVTAGATRERIDPVRFISNFSTGKMGFALAEAAASYGAQTILITGKTHLPTPPKVTRIDTESAMDMFKACQAYFERCDVFIAAAAVADYRPEQVQTQKVKKDSDTLTLKLVKNPDILLEFGRQKRPHQIAIGFALETDHALEHAKQKLVEKNLDWIALNCAGEAGAGFEVDTNILTLISRHGELHKLPLMTKHDAARALLKLALQKKFSL</sequence>
<dbReference type="PANTHER" id="PTHR14359:SF6">
    <property type="entry name" value="PHOSPHOPANTOTHENOYLCYSTEINE DECARBOXYLASE"/>
    <property type="match status" value="1"/>
</dbReference>
<evidence type="ECO:0000259" key="5">
    <source>
        <dbReference type="Pfam" id="PF02441"/>
    </source>
</evidence>
<dbReference type="Pfam" id="PF02441">
    <property type="entry name" value="Flavoprotein"/>
    <property type="match status" value="1"/>
</dbReference>
<dbReference type="HAMAP" id="MF_02225">
    <property type="entry name" value="CoaBC"/>
    <property type="match status" value="1"/>
</dbReference>
<dbReference type="EC" id="6.3.2.5" evidence="3"/>
<dbReference type="EC" id="4.1.1.36" evidence="3"/>
<dbReference type="GO" id="GO:0015941">
    <property type="term" value="P:pantothenate catabolic process"/>
    <property type="evidence" value="ECO:0007669"/>
    <property type="project" value="InterPro"/>
</dbReference>
<comment type="caution">
    <text evidence="7">The sequence shown here is derived from an EMBL/GenBank/DDBJ whole genome shotgun (WGS) entry which is preliminary data.</text>
</comment>
<organism evidence="7 8">
    <name type="scientific">Candidatus Thermochlorobacter aerophilus</name>
    <dbReference type="NCBI Taxonomy" id="1868324"/>
    <lineage>
        <taxon>Bacteria</taxon>
        <taxon>Pseudomonadati</taxon>
        <taxon>Chlorobiota</taxon>
        <taxon>Chlorobiia</taxon>
        <taxon>Chlorobiales</taxon>
        <taxon>Candidatus Thermochlorobacteriaceae</taxon>
        <taxon>Candidatus Thermochlorobacter</taxon>
    </lineage>
</organism>
<keyword evidence="3 4" id="KW-0285">Flavoprotein</keyword>
<keyword evidence="3" id="KW-0460">Magnesium</keyword>
<feature type="binding site" evidence="3">
    <location>
        <position position="281"/>
    </location>
    <ligand>
        <name>CTP</name>
        <dbReference type="ChEBI" id="CHEBI:37563"/>
    </ligand>
</feature>
<dbReference type="SUPFAM" id="SSF52507">
    <property type="entry name" value="Homo-oligomeric flavin-containing Cys decarboxylases, HFCD"/>
    <property type="match status" value="1"/>
</dbReference>
<proteinExistence type="inferred from homology"/>
<comment type="catalytic activity">
    <reaction evidence="3 4">
        <text>(R)-4'-phosphopantothenate + L-cysteine + CTP = N-[(R)-4-phosphopantothenoyl]-L-cysteine + CMP + diphosphate + H(+)</text>
        <dbReference type="Rhea" id="RHEA:19397"/>
        <dbReference type="ChEBI" id="CHEBI:10986"/>
        <dbReference type="ChEBI" id="CHEBI:15378"/>
        <dbReference type="ChEBI" id="CHEBI:33019"/>
        <dbReference type="ChEBI" id="CHEBI:35235"/>
        <dbReference type="ChEBI" id="CHEBI:37563"/>
        <dbReference type="ChEBI" id="CHEBI:59458"/>
        <dbReference type="ChEBI" id="CHEBI:60377"/>
        <dbReference type="EC" id="6.3.2.5"/>
    </reaction>
</comment>
<feature type="domain" description="DNA/pantothenate metabolism flavoprotein C-terminal" evidence="6">
    <location>
        <begin position="188"/>
        <end position="395"/>
    </location>
</feature>
<evidence type="ECO:0000313" key="8">
    <source>
        <dbReference type="Proteomes" id="UP000266389"/>
    </source>
</evidence>
<dbReference type="Pfam" id="PF04127">
    <property type="entry name" value="DFP"/>
    <property type="match status" value="1"/>
</dbReference>
<evidence type="ECO:0000256" key="1">
    <source>
        <dbReference type="ARBA" id="ARBA00022793"/>
    </source>
</evidence>
<dbReference type="AlphaFoldDB" id="A0A395LWS6"/>
<keyword evidence="2 3" id="KW-0456">Lyase</keyword>
<dbReference type="GO" id="GO:0046872">
    <property type="term" value="F:metal ion binding"/>
    <property type="evidence" value="ECO:0007669"/>
    <property type="project" value="UniProtKB-KW"/>
</dbReference>
<evidence type="ECO:0000256" key="4">
    <source>
        <dbReference type="RuleBase" id="RU364078"/>
    </source>
</evidence>
<evidence type="ECO:0000313" key="7">
    <source>
        <dbReference type="EMBL" id="RFM23072.1"/>
    </source>
</evidence>
<dbReference type="InterPro" id="IPR035929">
    <property type="entry name" value="CoaB-like_sf"/>
</dbReference>
<dbReference type="GO" id="GO:0004633">
    <property type="term" value="F:phosphopantothenoylcysteine decarboxylase activity"/>
    <property type="evidence" value="ECO:0007669"/>
    <property type="project" value="UniProtKB-UniRule"/>
</dbReference>
<feature type="binding site" evidence="3">
    <location>
        <position position="326"/>
    </location>
    <ligand>
        <name>CTP</name>
        <dbReference type="ChEBI" id="CHEBI:37563"/>
    </ligand>
</feature>
<comment type="catalytic activity">
    <reaction evidence="3 4">
        <text>N-[(R)-4-phosphopantothenoyl]-L-cysteine + H(+) = (R)-4'-phosphopantetheine + CO2</text>
        <dbReference type="Rhea" id="RHEA:16793"/>
        <dbReference type="ChEBI" id="CHEBI:15378"/>
        <dbReference type="ChEBI" id="CHEBI:16526"/>
        <dbReference type="ChEBI" id="CHEBI:59458"/>
        <dbReference type="ChEBI" id="CHEBI:61723"/>
        <dbReference type="EC" id="4.1.1.36"/>
    </reaction>
</comment>
<gene>
    <name evidence="3 7" type="primary">coaBC</name>
    <name evidence="7" type="ORF">D0433_12920</name>
</gene>
<comment type="caution">
    <text evidence="3">Lacks conserved residue(s) required for the propagation of feature annotation.</text>
</comment>
<dbReference type="InterPro" id="IPR036551">
    <property type="entry name" value="Flavin_trans-like"/>
</dbReference>
<dbReference type="SUPFAM" id="SSF102645">
    <property type="entry name" value="CoaB-like"/>
    <property type="match status" value="1"/>
</dbReference>
<feature type="binding site" evidence="3">
    <location>
        <position position="340"/>
    </location>
    <ligand>
        <name>CTP</name>
        <dbReference type="ChEBI" id="CHEBI:37563"/>
    </ligand>
</feature>
<comment type="similarity">
    <text evidence="3 4">In the C-terminal section; belongs to the PPC synthetase family.</text>
</comment>
<comment type="function">
    <text evidence="3">Catalyzes two sequential steps in the biosynthesis of coenzyme A. In the first step cysteine is conjugated to 4'-phosphopantothenate to form 4-phosphopantothenoylcysteine. In the second step the latter compound is decarboxylated to form 4'-phosphopantotheine.</text>
</comment>
<dbReference type="EMBL" id="PHFL01000071">
    <property type="protein sequence ID" value="RFM23072.1"/>
    <property type="molecule type" value="Genomic_DNA"/>
</dbReference>
<dbReference type="UniPathway" id="UPA00241">
    <property type="reaction ID" value="UER00353"/>
</dbReference>
<feature type="domain" description="Flavoprotein" evidence="5">
    <location>
        <begin position="4"/>
        <end position="181"/>
    </location>
</feature>
<dbReference type="GO" id="GO:0015937">
    <property type="term" value="P:coenzyme A biosynthetic process"/>
    <property type="evidence" value="ECO:0007669"/>
    <property type="project" value="UniProtKB-UniRule"/>
</dbReference>
<comment type="pathway">
    <text evidence="3 4">Cofactor biosynthesis; coenzyme A biosynthesis; CoA from (R)-pantothenate: step 2/5.</text>
</comment>
<dbReference type="InterPro" id="IPR005252">
    <property type="entry name" value="CoaBC"/>
</dbReference>
<dbReference type="Gene3D" id="3.40.50.1950">
    <property type="entry name" value="Flavin prenyltransferase-like"/>
    <property type="match status" value="1"/>
</dbReference>
<comment type="function">
    <text evidence="4">Catalyzes two steps in the biosynthesis of coenzyme A. In the first step cysteine is conjugated to 4'-phosphopantothenate to form 4-phosphopantothenoylcysteine, in the latter compound is decarboxylated to form 4'-phosphopantotheine.</text>
</comment>
<dbReference type="Proteomes" id="UP000266389">
    <property type="component" value="Unassembled WGS sequence"/>
</dbReference>
<comment type="pathway">
    <text evidence="3 4">Cofactor biosynthesis; coenzyme A biosynthesis; CoA from (R)-pantothenate: step 3/5.</text>
</comment>
<feature type="binding site" evidence="3">
    <location>
        <begin position="307"/>
        <end position="310"/>
    </location>
    <ligand>
        <name>CTP</name>
        <dbReference type="ChEBI" id="CHEBI:37563"/>
    </ligand>
</feature>
<name>A0A395LWS6_9BACT</name>
<protein>
    <recommendedName>
        <fullName evidence="3">Coenzyme A biosynthesis bifunctional protein CoaBC</fullName>
    </recommendedName>
    <alternativeName>
        <fullName evidence="3">DNA/pantothenate metabolism flavoprotein</fullName>
    </alternativeName>
    <alternativeName>
        <fullName evidence="3">Phosphopantothenoylcysteine synthetase/decarboxylase</fullName>
        <shortName evidence="3">PPCS-PPCDC</shortName>
    </alternativeName>
    <domain>
        <recommendedName>
            <fullName evidence="3">Phosphopantothenoylcysteine decarboxylase</fullName>
            <shortName evidence="3">PPC decarboxylase</shortName>
            <shortName evidence="3">PPC-DC</shortName>
            <ecNumber evidence="3">4.1.1.36</ecNumber>
        </recommendedName>
        <alternativeName>
            <fullName evidence="3">CoaC</fullName>
        </alternativeName>
    </domain>
    <domain>
        <recommendedName>
            <fullName evidence="3">Phosphopantothenate--cysteine ligase</fullName>
            <ecNumber evidence="3">6.3.2.5</ecNumber>
        </recommendedName>
        <alternativeName>
            <fullName evidence="3">CoaB</fullName>
        </alternativeName>
        <alternativeName>
            <fullName evidence="3">Phosphopantothenoylcysteine synthetase</fullName>
            <shortName evidence="3">PPC synthetase</shortName>
            <shortName evidence="3">PPC-S</shortName>
        </alternativeName>
    </domain>
</protein>
<evidence type="ECO:0000259" key="6">
    <source>
        <dbReference type="Pfam" id="PF04127"/>
    </source>
</evidence>
<dbReference type="GO" id="GO:0004632">
    <property type="term" value="F:phosphopantothenate--cysteine ligase activity"/>
    <property type="evidence" value="ECO:0007669"/>
    <property type="project" value="UniProtKB-UniRule"/>
</dbReference>
<dbReference type="GO" id="GO:0071513">
    <property type="term" value="C:phosphopantothenoylcysteine decarboxylase complex"/>
    <property type="evidence" value="ECO:0007669"/>
    <property type="project" value="TreeGrafter"/>
</dbReference>
<dbReference type="NCBIfam" id="TIGR00521">
    <property type="entry name" value="coaBC_dfp"/>
    <property type="match status" value="1"/>
</dbReference>
<dbReference type="Gene3D" id="3.40.50.10300">
    <property type="entry name" value="CoaB-like"/>
    <property type="match status" value="1"/>
</dbReference>
<dbReference type="InterPro" id="IPR003382">
    <property type="entry name" value="Flavoprotein"/>
</dbReference>
<evidence type="ECO:0000256" key="2">
    <source>
        <dbReference type="ARBA" id="ARBA00023239"/>
    </source>
</evidence>
<feature type="region of interest" description="Phosphopantothenoylcysteine decarboxylase" evidence="3">
    <location>
        <begin position="1"/>
        <end position="192"/>
    </location>
</feature>
<keyword evidence="3 4" id="KW-0436">Ligase</keyword>
<dbReference type="GO" id="GO:0010181">
    <property type="term" value="F:FMN binding"/>
    <property type="evidence" value="ECO:0007669"/>
    <property type="project" value="UniProtKB-UniRule"/>
</dbReference>
<keyword evidence="3 4" id="KW-0288">FMN</keyword>
<evidence type="ECO:0000256" key="3">
    <source>
        <dbReference type="HAMAP-Rule" id="MF_02225"/>
    </source>
</evidence>